<dbReference type="EMBL" id="QOQW01000014">
    <property type="protein sequence ID" value="RCK79329.1"/>
    <property type="molecule type" value="Genomic_DNA"/>
</dbReference>
<organism evidence="1 2">
    <name type="scientific">Candidatus Ozemobacter sibiricus</name>
    <dbReference type="NCBI Taxonomy" id="2268124"/>
    <lineage>
        <taxon>Bacteria</taxon>
        <taxon>Candidatus Ozemobacteria</taxon>
        <taxon>Candidatus Ozemobacterales</taxon>
        <taxon>Candidatus Ozemobacteraceae</taxon>
        <taxon>Candidatus Ozemobacter</taxon>
    </lineage>
</organism>
<dbReference type="Proteomes" id="UP000252355">
    <property type="component" value="Unassembled WGS sequence"/>
</dbReference>
<name>A0A367ZNJ9_9BACT</name>
<accession>A0A367ZNJ9</accession>
<evidence type="ECO:0000313" key="1">
    <source>
        <dbReference type="EMBL" id="RCK79329.1"/>
    </source>
</evidence>
<proteinExistence type="predicted"/>
<protein>
    <submittedName>
        <fullName evidence="1">Uncharacterized protein</fullName>
    </submittedName>
</protein>
<sequence length="48" mass="5269">MPILGKPADVGRLPCIVGLSGFFLDRPACRREERGVHGRPALAAWPER</sequence>
<gene>
    <name evidence="1" type="ORF">OZSIB_0200</name>
</gene>
<comment type="caution">
    <text evidence="1">The sequence shown here is derived from an EMBL/GenBank/DDBJ whole genome shotgun (WGS) entry which is preliminary data.</text>
</comment>
<reference evidence="1 2" key="1">
    <citation type="submission" date="2018-05" db="EMBL/GenBank/DDBJ databases">
        <title>A metagenomic window into the 2 km-deep terrestrial subsurface aquifer revealed taxonomically and functionally diverse microbial community comprising novel uncultured bacterial lineages.</title>
        <authorList>
            <person name="Kadnikov V.V."/>
            <person name="Mardanov A.V."/>
            <person name="Beletsky A.V."/>
            <person name="Banks D."/>
            <person name="Pimenov N.V."/>
            <person name="Frank Y.A."/>
            <person name="Karnachuk O.V."/>
            <person name="Ravin N.V."/>
        </authorList>
    </citation>
    <scope>NUCLEOTIDE SEQUENCE [LARGE SCALE GENOMIC DNA]</scope>
    <source>
        <strain evidence="1">BY5</strain>
    </source>
</reference>
<dbReference type="AlphaFoldDB" id="A0A367ZNJ9"/>
<evidence type="ECO:0000313" key="2">
    <source>
        <dbReference type="Proteomes" id="UP000252355"/>
    </source>
</evidence>